<reference evidence="1" key="1">
    <citation type="submission" date="2021-06" db="EMBL/GenBank/DDBJ databases">
        <authorList>
            <person name="Kallberg Y."/>
            <person name="Tangrot J."/>
            <person name="Rosling A."/>
        </authorList>
    </citation>
    <scope>NUCLEOTIDE SEQUENCE</scope>
    <source>
        <strain evidence="1">IN212</strain>
    </source>
</reference>
<dbReference type="Proteomes" id="UP000789396">
    <property type="component" value="Unassembled WGS sequence"/>
</dbReference>
<keyword evidence="2" id="KW-1185">Reference proteome</keyword>
<sequence length="49" mass="5927">LSEDLDFLHPKHDVLKVEDVDIKKLGQNLSRLDVRKTFQRRKTYNLIYQ</sequence>
<evidence type="ECO:0000313" key="1">
    <source>
        <dbReference type="EMBL" id="CAG8811507.1"/>
    </source>
</evidence>
<accession>A0A9N9PDL9</accession>
<proteinExistence type="predicted"/>
<gene>
    <name evidence="1" type="ORF">RFULGI_LOCUS18800</name>
</gene>
<organism evidence="1 2">
    <name type="scientific">Racocetra fulgida</name>
    <dbReference type="NCBI Taxonomy" id="60492"/>
    <lineage>
        <taxon>Eukaryota</taxon>
        <taxon>Fungi</taxon>
        <taxon>Fungi incertae sedis</taxon>
        <taxon>Mucoromycota</taxon>
        <taxon>Glomeromycotina</taxon>
        <taxon>Glomeromycetes</taxon>
        <taxon>Diversisporales</taxon>
        <taxon>Gigasporaceae</taxon>
        <taxon>Racocetra</taxon>
    </lineage>
</organism>
<dbReference type="EMBL" id="CAJVPZ010085516">
    <property type="protein sequence ID" value="CAG8811507.1"/>
    <property type="molecule type" value="Genomic_DNA"/>
</dbReference>
<dbReference type="OrthoDB" id="416585at2759"/>
<evidence type="ECO:0000313" key="2">
    <source>
        <dbReference type="Proteomes" id="UP000789396"/>
    </source>
</evidence>
<dbReference type="AlphaFoldDB" id="A0A9N9PDL9"/>
<feature type="non-terminal residue" evidence="1">
    <location>
        <position position="1"/>
    </location>
</feature>
<protein>
    <submittedName>
        <fullName evidence="1">4765_t:CDS:1</fullName>
    </submittedName>
</protein>
<comment type="caution">
    <text evidence="1">The sequence shown here is derived from an EMBL/GenBank/DDBJ whole genome shotgun (WGS) entry which is preliminary data.</text>
</comment>
<feature type="non-terminal residue" evidence="1">
    <location>
        <position position="49"/>
    </location>
</feature>
<name>A0A9N9PDL9_9GLOM</name>